<protein>
    <submittedName>
        <fullName evidence="1 3">Uncharacterized protein</fullName>
    </submittedName>
</protein>
<evidence type="ECO:0000313" key="3">
    <source>
        <dbReference type="WBParaSite" id="HPLM_0002131901-mRNA-1"/>
    </source>
</evidence>
<dbReference type="EMBL" id="UZAF01023241">
    <property type="protein sequence ID" value="VDO89123.1"/>
    <property type="molecule type" value="Genomic_DNA"/>
</dbReference>
<reference evidence="1 2" key="2">
    <citation type="submission" date="2018-11" db="EMBL/GenBank/DDBJ databases">
        <authorList>
            <consortium name="Pathogen Informatics"/>
        </authorList>
    </citation>
    <scope>NUCLEOTIDE SEQUENCE [LARGE SCALE GENOMIC DNA]</scope>
    <source>
        <strain evidence="1 2">MHpl1</strain>
    </source>
</reference>
<evidence type="ECO:0000313" key="2">
    <source>
        <dbReference type="Proteomes" id="UP000268014"/>
    </source>
</evidence>
<name>A0A0N4XAC4_HAEPC</name>
<sequence length="48" mass="5535">MEITFYCFKIPMLAHVGRRRLSEGRIRKHGVAEYVLSILKPLTSFTPA</sequence>
<organism evidence="3">
    <name type="scientific">Haemonchus placei</name>
    <name type="common">Barber's pole worm</name>
    <dbReference type="NCBI Taxonomy" id="6290"/>
    <lineage>
        <taxon>Eukaryota</taxon>
        <taxon>Metazoa</taxon>
        <taxon>Ecdysozoa</taxon>
        <taxon>Nematoda</taxon>
        <taxon>Chromadorea</taxon>
        <taxon>Rhabditida</taxon>
        <taxon>Rhabditina</taxon>
        <taxon>Rhabditomorpha</taxon>
        <taxon>Strongyloidea</taxon>
        <taxon>Trichostrongylidae</taxon>
        <taxon>Haemonchus</taxon>
    </lineage>
</organism>
<accession>A0A0N4XAC4</accession>
<keyword evidence="2" id="KW-1185">Reference proteome</keyword>
<evidence type="ECO:0000313" key="1">
    <source>
        <dbReference type="EMBL" id="VDO89123.1"/>
    </source>
</evidence>
<dbReference type="WBParaSite" id="HPLM_0002131901-mRNA-1">
    <property type="protein sequence ID" value="HPLM_0002131901-mRNA-1"/>
    <property type="gene ID" value="HPLM_0002131901"/>
</dbReference>
<dbReference type="Proteomes" id="UP000268014">
    <property type="component" value="Unassembled WGS sequence"/>
</dbReference>
<reference evidence="3" key="1">
    <citation type="submission" date="2017-02" db="UniProtKB">
        <authorList>
            <consortium name="WormBaseParasite"/>
        </authorList>
    </citation>
    <scope>IDENTIFICATION</scope>
</reference>
<gene>
    <name evidence="1" type="ORF">HPLM_LOCUS21308</name>
</gene>
<proteinExistence type="predicted"/>
<dbReference type="AlphaFoldDB" id="A0A0N4XAC4"/>